<sequence>LSLFDNIFQNDYFLYLFFFKHHAHSTIDYHLCSCILRILHTVNLPRKS</sequence>
<name>A0A0K2VBY7_LEPSM</name>
<evidence type="ECO:0000313" key="1">
    <source>
        <dbReference type="EMBL" id="CDW47702.1"/>
    </source>
</evidence>
<reference evidence="1" key="1">
    <citation type="submission" date="2014-05" db="EMBL/GenBank/DDBJ databases">
        <authorList>
            <person name="Chronopoulou M."/>
        </authorList>
    </citation>
    <scope>NUCLEOTIDE SEQUENCE</scope>
    <source>
        <tissue evidence="1">Whole organism</tissue>
    </source>
</reference>
<organism evidence="1">
    <name type="scientific">Lepeophtheirus salmonis</name>
    <name type="common">Salmon louse</name>
    <name type="synonym">Caligus salmonis</name>
    <dbReference type="NCBI Taxonomy" id="72036"/>
    <lineage>
        <taxon>Eukaryota</taxon>
        <taxon>Metazoa</taxon>
        <taxon>Ecdysozoa</taxon>
        <taxon>Arthropoda</taxon>
        <taxon>Crustacea</taxon>
        <taxon>Multicrustacea</taxon>
        <taxon>Hexanauplia</taxon>
        <taxon>Copepoda</taxon>
        <taxon>Siphonostomatoida</taxon>
        <taxon>Caligidae</taxon>
        <taxon>Lepeophtheirus</taxon>
    </lineage>
</organism>
<protein>
    <submittedName>
        <fullName evidence="1">Uncharacterized protein</fullName>
    </submittedName>
</protein>
<accession>A0A0K2VBY7</accession>
<dbReference type="AlphaFoldDB" id="A0A0K2VBY7"/>
<dbReference type="EMBL" id="HACA01030341">
    <property type="protein sequence ID" value="CDW47702.1"/>
    <property type="molecule type" value="Transcribed_RNA"/>
</dbReference>
<proteinExistence type="predicted"/>
<feature type="non-terminal residue" evidence="1">
    <location>
        <position position="1"/>
    </location>
</feature>